<evidence type="ECO:0000313" key="3">
    <source>
        <dbReference type="Proteomes" id="UP001175353"/>
    </source>
</evidence>
<protein>
    <submittedName>
        <fullName evidence="2">Uncharacterized protein</fullName>
    </submittedName>
</protein>
<dbReference type="AlphaFoldDB" id="A0AAN6HAS5"/>
<name>A0AAN6HAS5_9PEZI</name>
<feature type="compositionally biased region" description="Polar residues" evidence="1">
    <location>
        <begin position="246"/>
        <end position="262"/>
    </location>
</feature>
<dbReference type="Proteomes" id="UP001175353">
    <property type="component" value="Unassembled WGS sequence"/>
</dbReference>
<keyword evidence="3" id="KW-1185">Reference proteome</keyword>
<dbReference type="EMBL" id="JAUJLE010000376">
    <property type="protein sequence ID" value="KAK0958498.1"/>
    <property type="molecule type" value="Genomic_DNA"/>
</dbReference>
<sequence>MSTVETLDGCVAAFDVKATVSDCPRTSPHDNNEASSAHATKVPRLRCGVKSNVEQPALVHSADVLTSEDGANSLSPVSSERSTAHTTQAPSPHRFLTGEQGQISPSKEAKAPSTLGRLVNQRPAEPFVSVPPSTTASQFVPTPRFSAGKQRYSPSRRPSPPKAAFVDALRAGRSDEIGDDAEDAPPESHAGSDDEMLDNEEAGAVLTTEGHGGGNHDLASSLPFSPKRRKLHGQVEENGLDAGLTPDQTTFELPQTPASHLRSTVPRFSHPSASIASTAERQTVPHRPSFLRSSVAPPEPSEPLPEAFSPHRRGQKFVPGGMAATMQQWVVETGQAAVQSRRGHAYLRGEDYVFKVKVEIVEGDGPYLVRATTGDGEVVHVMLAAGHGDRAASVVVGSVVGLRAPTWAVECEGKVWKVGVDWKML</sequence>
<feature type="compositionally biased region" description="Polar residues" evidence="1">
    <location>
        <begin position="131"/>
        <end position="140"/>
    </location>
</feature>
<feature type="region of interest" description="Disordered" evidence="1">
    <location>
        <begin position="62"/>
        <end position="162"/>
    </location>
</feature>
<reference evidence="2" key="1">
    <citation type="submission" date="2023-06" db="EMBL/GenBank/DDBJ databases">
        <title>Black Yeasts Isolated from many extreme environments.</title>
        <authorList>
            <person name="Coleine C."/>
            <person name="Stajich J.E."/>
            <person name="Selbmann L."/>
        </authorList>
    </citation>
    <scope>NUCLEOTIDE SEQUENCE</scope>
    <source>
        <strain evidence="2">CCFEE 5200</strain>
    </source>
</reference>
<gene>
    <name evidence="2" type="ORF">LTR91_021299</name>
</gene>
<evidence type="ECO:0000313" key="2">
    <source>
        <dbReference type="EMBL" id="KAK0958498.1"/>
    </source>
</evidence>
<organism evidence="2 3">
    <name type="scientific">Friedmanniomyces endolithicus</name>
    <dbReference type="NCBI Taxonomy" id="329885"/>
    <lineage>
        <taxon>Eukaryota</taxon>
        <taxon>Fungi</taxon>
        <taxon>Dikarya</taxon>
        <taxon>Ascomycota</taxon>
        <taxon>Pezizomycotina</taxon>
        <taxon>Dothideomycetes</taxon>
        <taxon>Dothideomycetidae</taxon>
        <taxon>Mycosphaerellales</taxon>
        <taxon>Teratosphaeriaceae</taxon>
        <taxon>Friedmanniomyces</taxon>
    </lineage>
</organism>
<comment type="caution">
    <text evidence="2">The sequence shown here is derived from an EMBL/GenBank/DDBJ whole genome shotgun (WGS) entry which is preliminary data.</text>
</comment>
<accession>A0AAN6HAS5</accession>
<feature type="region of interest" description="Disordered" evidence="1">
    <location>
        <begin position="239"/>
        <end position="315"/>
    </location>
</feature>
<feature type="compositionally biased region" description="Polar residues" evidence="1">
    <location>
        <begin position="69"/>
        <end position="90"/>
    </location>
</feature>
<evidence type="ECO:0000256" key="1">
    <source>
        <dbReference type="SAM" id="MobiDB-lite"/>
    </source>
</evidence>
<feature type="compositionally biased region" description="Polar residues" evidence="1">
    <location>
        <begin position="271"/>
        <end position="281"/>
    </location>
</feature>
<feature type="region of interest" description="Disordered" evidence="1">
    <location>
        <begin position="176"/>
        <end position="197"/>
    </location>
</feature>
<proteinExistence type="predicted"/>